<evidence type="ECO:0000313" key="3">
    <source>
        <dbReference type="Proteomes" id="UP001500954"/>
    </source>
</evidence>
<evidence type="ECO:0000313" key="2">
    <source>
        <dbReference type="EMBL" id="GAA3576547.1"/>
    </source>
</evidence>
<comment type="caution">
    <text evidence="2">The sequence shown here is derived from an EMBL/GenBank/DDBJ whole genome shotgun (WGS) entry which is preliminary data.</text>
</comment>
<reference evidence="3" key="1">
    <citation type="journal article" date="2019" name="Int. J. Syst. Evol. Microbiol.">
        <title>The Global Catalogue of Microorganisms (GCM) 10K type strain sequencing project: providing services to taxonomists for standard genome sequencing and annotation.</title>
        <authorList>
            <consortium name="The Broad Institute Genomics Platform"/>
            <consortium name="The Broad Institute Genome Sequencing Center for Infectious Disease"/>
            <person name="Wu L."/>
            <person name="Ma J."/>
        </authorList>
    </citation>
    <scope>NUCLEOTIDE SEQUENCE [LARGE SCALE GENOMIC DNA]</scope>
    <source>
        <strain evidence="3">JCM 17111</strain>
    </source>
</reference>
<dbReference type="EMBL" id="BAABCY010000076">
    <property type="protein sequence ID" value="GAA3576547.1"/>
    <property type="molecule type" value="Genomic_DNA"/>
</dbReference>
<protein>
    <recommendedName>
        <fullName evidence="4">DUF4168 domain-containing protein</fullName>
    </recommendedName>
</protein>
<keyword evidence="1" id="KW-0732">Signal</keyword>
<evidence type="ECO:0000256" key="1">
    <source>
        <dbReference type="SAM" id="SignalP"/>
    </source>
</evidence>
<gene>
    <name evidence="2" type="ORF">GCM10022395_26720</name>
</gene>
<name>A0ABP6Y5R6_9FLAO</name>
<evidence type="ECO:0008006" key="4">
    <source>
        <dbReference type="Google" id="ProtNLM"/>
    </source>
</evidence>
<feature type="chain" id="PRO_5047438280" description="DUF4168 domain-containing protein" evidence="1">
    <location>
        <begin position="23"/>
        <end position="116"/>
    </location>
</feature>
<keyword evidence="3" id="KW-1185">Reference proteome</keyword>
<sequence>MNMRKIGILCVLCFGLTFTSSAQSDKLDEKVGVLVEKLNKDIASVNQSLALTNNQKSQIKDIHIERLKALRVAKKEGFNKEKNQEINKKYYQQIFANVLTKEQKKALRELKGKEKK</sequence>
<organism evidence="2 3">
    <name type="scientific">Snuella lapsa</name>
    <dbReference type="NCBI Taxonomy" id="870481"/>
    <lineage>
        <taxon>Bacteria</taxon>
        <taxon>Pseudomonadati</taxon>
        <taxon>Bacteroidota</taxon>
        <taxon>Flavobacteriia</taxon>
        <taxon>Flavobacteriales</taxon>
        <taxon>Flavobacteriaceae</taxon>
        <taxon>Snuella</taxon>
    </lineage>
</organism>
<accession>A0ABP6Y5R6</accession>
<proteinExistence type="predicted"/>
<dbReference type="Proteomes" id="UP001500954">
    <property type="component" value="Unassembled WGS sequence"/>
</dbReference>
<feature type="signal peptide" evidence="1">
    <location>
        <begin position="1"/>
        <end position="22"/>
    </location>
</feature>